<feature type="region of interest" description="Disordered" evidence="1">
    <location>
        <begin position="1"/>
        <end position="24"/>
    </location>
</feature>
<sequence length="509" mass="54532">MTRGGSPFACGEPTSAAGHGESTSGQRIDVAVVGAGIAGIGMGVQLKRSGRDDFLIFERAGDLGGTWRDNTYPGVACDIPSQLYSYSFRPKPDWSRRFAPGAEILEYLRATARDEGLEPHLRLGEPLTGARWDDENGCWCLTTPRGEYRARALVMAAGRLSEPRIPAIPGLETFTGPAFHSARWDHSPLDGLHVGIVGTGASAVQLLPEVARRAASVTVFQRTPAWVLPRGDRAFAPGEAQPDRAELAAEAERLFDARIAGSEALARLRATAETHLREQVADPALRRALTPTYELGCKRAVFSDDFYPALQRPNVRLEASALTAFDEGAAVAASGARYGLDALIFATGFETARPPIARLVTGRDGETLAAHWRDGMTSHASTVVAGFPNLFVLDGPNSALGHSSAFEVIEVQLGYVLGALEHLDARTDGTPLEVTADAEAAYEAEIARLAADTVWVRGGCSSWYRDEASGRLTLLWPARVAEFRARYGVFDPAPFVRAVPEPAGVVTPS</sequence>
<dbReference type="InterPro" id="IPR051209">
    <property type="entry name" value="FAD-bind_Monooxygenase_sf"/>
</dbReference>
<organism evidence="2 3">
    <name type="scientific">Gryllotalpicola daejeonensis</name>
    <dbReference type="NCBI Taxonomy" id="993087"/>
    <lineage>
        <taxon>Bacteria</taxon>
        <taxon>Bacillati</taxon>
        <taxon>Actinomycetota</taxon>
        <taxon>Actinomycetes</taxon>
        <taxon>Micrococcales</taxon>
        <taxon>Microbacteriaceae</taxon>
        <taxon>Gryllotalpicola</taxon>
    </lineage>
</organism>
<reference evidence="2" key="2">
    <citation type="submission" date="2023-12" db="EMBL/GenBank/DDBJ databases">
        <authorList>
            <person name="Sun Q."/>
            <person name="Inoue M."/>
        </authorList>
    </citation>
    <scope>NUCLEOTIDE SEQUENCE</scope>
    <source>
        <strain evidence="2">JCM 17590</strain>
    </source>
</reference>
<dbReference type="Gene3D" id="3.50.50.60">
    <property type="entry name" value="FAD/NAD(P)-binding domain"/>
    <property type="match status" value="2"/>
</dbReference>
<dbReference type="Proteomes" id="UP001415169">
    <property type="component" value="Unassembled WGS sequence"/>
</dbReference>
<evidence type="ECO:0000256" key="1">
    <source>
        <dbReference type="SAM" id="MobiDB-lite"/>
    </source>
</evidence>
<reference evidence="2" key="1">
    <citation type="journal article" date="2014" name="Int. J. Syst. Evol. Microbiol.">
        <title>Complete genome of a new Firmicutes species belonging to the dominant human colonic microbiota ('Ruminococcus bicirculans') reveals two chromosomes and a selective capacity to utilize plant glucans.</title>
        <authorList>
            <consortium name="NISC Comparative Sequencing Program"/>
            <person name="Wegmann U."/>
            <person name="Louis P."/>
            <person name="Goesmann A."/>
            <person name="Henrissat B."/>
            <person name="Duncan S.H."/>
            <person name="Flint H.J."/>
        </authorList>
    </citation>
    <scope>NUCLEOTIDE SEQUENCE</scope>
    <source>
        <strain evidence="2">JCM 17590</strain>
    </source>
</reference>
<dbReference type="InterPro" id="IPR036188">
    <property type="entry name" value="FAD/NAD-bd_sf"/>
</dbReference>
<dbReference type="EMBL" id="BAABBV010000001">
    <property type="protein sequence ID" value="GAA4161500.1"/>
    <property type="molecule type" value="Genomic_DNA"/>
</dbReference>
<dbReference type="Pfam" id="PF13738">
    <property type="entry name" value="Pyr_redox_3"/>
    <property type="match status" value="1"/>
</dbReference>
<dbReference type="PANTHER" id="PTHR42877">
    <property type="entry name" value="L-ORNITHINE N(5)-MONOOXYGENASE-RELATED"/>
    <property type="match status" value="1"/>
</dbReference>
<dbReference type="PANTHER" id="PTHR42877:SF4">
    <property type="entry name" value="FAD_NAD(P)-BINDING DOMAIN-CONTAINING PROTEIN-RELATED"/>
    <property type="match status" value="1"/>
</dbReference>
<dbReference type="SUPFAM" id="SSF51905">
    <property type="entry name" value="FAD/NAD(P)-binding domain"/>
    <property type="match status" value="2"/>
</dbReference>
<evidence type="ECO:0000313" key="3">
    <source>
        <dbReference type="Proteomes" id="UP001415169"/>
    </source>
</evidence>
<dbReference type="PRINTS" id="PR00469">
    <property type="entry name" value="PNDRDTASEII"/>
</dbReference>
<keyword evidence="3" id="KW-1185">Reference proteome</keyword>
<comment type="caution">
    <text evidence="2">The sequence shown here is derived from an EMBL/GenBank/DDBJ whole genome shotgun (WGS) entry which is preliminary data.</text>
</comment>
<proteinExistence type="predicted"/>
<name>A0ABP7ZKF5_9MICO</name>
<evidence type="ECO:0000313" key="2">
    <source>
        <dbReference type="EMBL" id="GAA4161500.1"/>
    </source>
</evidence>
<dbReference type="RefSeq" id="WP_344791545.1">
    <property type="nucleotide sequence ID" value="NZ_BAABBV010000001.1"/>
</dbReference>
<gene>
    <name evidence="2" type="ORF">GCM10022286_19190</name>
</gene>
<protein>
    <submittedName>
        <fullName evidence="2">NAD(P)/FAD-dependent oxidoreductase</fullName>
    </submittedName>
</protein>
<accession>A0ABP7ZKF5</accession>